<comment type="catalytic activity">
    <reaction evidence="8">
        <text>shikimate + NAD(+) = 3-dehydroshikimate + NADH + H(+)</text>
        <dbReference type="Rhea" id="RHEA:17741"/>
        <dbReference type="ChEBI" id="CHEBI:15378"/>
        <dbReference type="ChEBI" id="CHEBI:16630"/>
        <dbReference type="ChEBI" id="CHEBI:36208"/>
        <dbReference type="ChEBI" id="CHEBI:57540"/>
        <dbReference type="ChEBI" id="CHEBI:57945"/>
    </reaction>
</comment>
<feature type="domain" description="Quinate/shikimate 5-dehydrogenase/glutamyl-tRNA reductase" evidence="11">
    <location>
        <begin position="124"/>
        <end position="172"/>
    </location>
</feature>
<keyword evidence="2 10" id="KW-0028">Amino-acid biosynthesis</keyword>
<dbReference type="GO" id="GO:0009423">
    <property type="term" value="P:chorismate biosynthetic process"/>
    <property type="evidence" value="ECO:0007669"/>
    <property type="project" value="UniProtKB-UniRule"/>
</dbReference>
<dbReference type="GO" id="GO:0052734">
    <property type="term" value="F:shikimate 3-dehydrogenase (NAD+) activity"/>
    <property type="evidence" value="ECO:0007669"/>
    <property type="project" value="RHEA"/>
</dbReference>
<feature type="binding site" evidence="10">
    <location>
        <begin position="21"/>
        <end position="23"/>
    </location>
    <ligand>
        <name>shikimate</name>
        <dbReference type="ChEBI" id="CHEBI:36208"/>
    </ligand>
</feature>
<proteinExistence type="inferred from homology"/>
<organism evidence="14 15">
    <name type="scientific">Eubacterium maltosivorans</name>
    <dbReference type="NCBI Taxonomy" id="2041044"/>
    <lineage>
        <taxon>Bacteria</taxon>
        <taxon>Bacillati</taxon>
        <taxon>Bacillota</taxon>
        <taxon>Clostridia</taxon>
        <taxon>Eubacteriales</taxon>
        <taxon>Eubacteriaceae</taxon>
        <taxon>Eubacterium</taxon>
    </lineage>
</organism>
<dbReference type="FunFam" id="3.40.50.720:FF:000086">
    <property type="entry name" value="Quinate/shikimate dehydrogenase"/>
    <property type="match status" value="1"/>
</dbReference>
<comment type="pathway">
    <text evidence="9">Aromatic compound metabolism; 3,4-dihydroxybenzoate biosynthesis; 3-dehydroquinate from D-quinate (NAD(+) route).</text>
</comment>
<dbReference type="NCBIfam" id="TIGR00507">
    <property type="entry name" value="aroE"/>
    <property type="match status" value="1"/>
</dbReference>
<dbReference type="AlphaFoldDB" id="A0A4P9CDP5"/>
<dbReference type="SUPFAM" id="SSF53223">
    <property type="entry name" value="Aminoacid dehydrogenase-like, N-terminal domain"/>
    <property type="match status" value="1"/>
</dbReference>
<dbReference type="PANTHER" id="PTHR21089:SF1">
    <property type="entry name" value="BIFUNCTIONAL 3-DEHYDROQUINATE DEHYDRATASE_SHIKIMATE DEHYDROGENASE, CHLOROPLASTIC"/>
    <property type="match status" value="1"/>
</dbReference>
<comment type="subunit">
    <text evidence="10">Homodimer.</text>
</comment>
<dbReference type="HAMAP" id="MF_00222">
    <property type="entry name" value="Shikimate_DH_AroE"/>
    <property type="match status" value="1"/>
</dbReference>
<feature type="binding site" evidence="10">
    <location>
        <position position="253"/>
    </location>
    <ligand>
        <name>NADP(+)</name>
        <dbReference type="ChEBI" id="CHEBI:58349"/>
    </ligand>
</feature>
<protein>
    <recommendedName>
        <fullName evidence="10">Shikimate dehydrogenase (NADP(+))</fullName>
        <shortName evidence="10">SDH</shortName>
        <ecNumber evidence="10">1.1.1.25</ecNumber>
    </recommendedName>
</protein>
<dbReference type="Pfam" id="PF01488">
    <property type="entry name" value="Shikimate_DH"/>
    <property type="match status" value="1"/>
</dbReference>
<evidence type="ECO:0000256" key="1">
    <source>
        <dbReference type="ARBA" id="ARBA00004871"/>
    </source>
</evidence>
<feature type="binding site" evidence="10">
    <location>
        <begin position="132"/>
        <end position="136"/>
    </location>
    <ligand>
        <name>NADP(+)</name>
        <dbReference type="ChEBI" id="CHEBI:58349"/>
    </ligand>
</feature>
<evidence type="ECO:0000313" key="14">
    <source>
        <dbReference type="EMBL" id="QCT73075.1"/>
    </source>
</evidence>
<dbReference type="KEGG" id="emt:CPZ25_017670"/>
<evidence type="ECO:0000259" key="13">
    <source>
        <dbReference type="Pfam" id="PF18317"/>
    </source>
</evidence>
<feature type="binding site" evidence="10">
    <location>
        <position position="93"/>
    </location>
    <ligand>
        <name>shikimate</name>
        <dbReference type="ChEBI" id="CHEBI:36208"/>
    </ligand>
</feature>
<evidence type="ECO:0000256" key="9">
    <source>
        <dbReference type="ARBA" id="ARBA00060613"/>
    </source>
</evidence>
<evidence type="ECO:0000256" key="3">
    <source>
        <dbReference type="ARBA" id="ARBA00022857"/>
    </source>
</evidence>
<dbReference type="EMBL" id="CP029487">
    <property type="protein sequence ID" value="QCT73075.1"/>
    <property type="molecule type" value="Genomic_DNA"/>
</dbReference>
<dbReference type="Pfam" id="PF08501">
    <property type="entry name" value="Shikimate_dh_N"/>
    <property type="match status" value="1"/>
</dbReference>
<dbReference type="InterPro" id="IPR013708">
    <property type="entry name" value="Shikimate_DH-bd_N"/>
</dbReference>
<keyword evidence="5 10" id="KW-0057">Aromatic amino acid biosynthesis</keyword>
<dbReference type="InterPro" id="IPR046346">
    <property type="entry name" value="Aminoacid_DH-like_N_sf"/>
</dbReference>
<feature type="domain" description="SDH C-terminal" evidence="13">
    <location>
        <begin position="253"/>
        <end position="275"/>
    </location>
</feature>
<name>A0A4P9CDP5_EUBML</name>
<dbReference type="EC" id="1.1.1.25" evidence="10"/>
<evidence type="ECO:0000313" key="15">
    <source>
        <dbReference type="Proteomes" id="UP000218387"/>
    </source>
</evidence>
<dbReference type="NCBIfam" id="NF001319">
    <property type="entry name" value="PRK00258.3-3"/>
    <property type="match status" value="1"/>
</dbReference>
<feature type="domain" description="Shikimate dehydrogenase substrate binding N-terminal" evidence="12">
    <location>
        <begin position="13"/>
        <end position="95"/>
    </location>
</feature>
<dbReference type="GO" id="GO:0030266">
    <property type="term" value="F:quinate 3-dehydrogenase (NAD+) activity"/>
    <property type="evidence" value="ECO:0007669"/>
    <property type="project" value="UniProtKB-EC"/>
</dbReference>
<dbReference type="PANTHER" id="PTHR21089">
    <property type="entry name" value="SHIKIMATE DEHYDROGENASE"/>
    <property type="match status" value="1"/>
</dbReference>
<feature type="binding site" evidence="10">
    <location>
        <position position="260"/>
    </location>
    <ligand>
        <name>shikimate</name>
        <dbReference type="ChEBI" id="CHEBI:36208"/>
    </ligand>
</feature>
<feature type="binding site" evidence="10">
    <location>
        <position position="230"/>
    </location>
    <ligand>
        <name>NADP(+)</name>
        <dbReference type="ChEBI" id="CHEBI:58349"/>
    </ligand>
</feature>
<evidence type="ECO:0000256" key="2">
    <source>
        <dbReference type="ARBA" id="ARBA00022605"/>
    </source>
</evidence>
<feature type="binding site" evidence="10">
    <location>
        <position position="232"/>
    </location>
    <ligand>
        <name>shikimate</name>
        <dbReference type="ChEBI" id="CHEBI:36208"/>
    </ligand>
</feature>
<feature type="binding site" evidence="10">
    <location>
        <position position="68"/>
    </location>
    <ligand>
        <name>shikimate</name>
        <dbReference type="ChEBI" id="CHEBI:36208"/>
    </ligand>
</feature>
<dbReference type="InterPro" id="IPR006151">
    <property type="entry name" value="Shikm_DH/Glu-tRNA_Rdtase"/>
</dbReference>
<evidence type="ECO:0000256" key="8">
    <source>
        <dbReference type="ARBA" id="ARBA00052329"/>
    </source>
</evidence>
<dbReference type="InterPro" id="IPR041121">
    <property type="entry name" value="SDH_C"/>
</dbReference>
<dbReference type="Gene3D" id="3.40.50.720">
    <property type="entry name" value="NAD(P)-binding Rossmann-like Domain"/>
    <property type="match status" value="1"/>
</dbReference>
<dbReference type="GO" id="GO:0019632">
    <property type="term" value="P:shikimate metabolic process"/>
    <property type="evidence" value="ECO:0007669"/>
    <property type="project" value="InterPro"/>
</dbReference>
<dbReference type="GO" id="GO:0004764">
    <property type="term" value="F:shikimate 3-dehydrogenase (NADP+) activity"/>
    <property type="evidence" value="ECO:0007669"/>
    <property type="project" value="UniProtKB-UniRule"/>
</dbReference>
<keyword evidence="4 10" id="KW-0560">Oxidoreductase</keyword>
<evidence type="ECO:0000256" key="7">
    <source>
        <dbReference type="ARBA" id="ARBA00051639"/>
    </source>
</evidence>
<dbReference type="Proteomes" id="UP000218387">
    <property type="component" value="Chromosome"/>
</dbReference>
<dbReference type="Pfam" id="PF18317">
    <property type="entry name" value="SDH_C"/>
    <property type="match status" value="1"/>
</dbReference>
<reference evidence="14 15" key="1">
    <citation type="submission" date="2018-05" db="EMBL/GenBank/DDBJ databases">
        <title>Genome comparison of Eubacterium sp.</title>
        <authorList>
            <person name="Feng Y."/>
            <person name="Sanchez-Andrea I."/>
            <person name="Stams A.J.M."/>
            <person name="De Vos W.M."/>
        </authorList>
    </citation>
    <scope>NUCLEOTIDE SEQUENCE [LARGE SCALE GENOMIC DNA]</scope>
    <source>
        <strain evidence="14 15">YI</strain>
    </source>
</reference>
<evidence type="ECO:0000256" key="5">
    <source>
        <dbReference type="ARBA" id="ARBA00023141"/>
    </source>
</evidence>
<evidence type="ECO:0000256" key="6">
    <source>
        <dbReference type="ARBA" id="ARBA00049442"/>
    </source>
</evidence>
<dbReference type="GO" id="GO:0009073">
    <property type="term" value="P:aromatic amino acid family biosynthetic process"/>
    <property type="evidence" value="ECO:0007669"/>
    <property type="project" value="UniProtKB-KW"/>
</dbReference>
<dbReference type="GO" id="GO:0050661">
    <property type="term" value="F:NADP binding"/>
    <property type="evidence" value="ECO:0007669"/>
    <property type="project" value="InterPro"/>
</dbReference>
<keyword evidence="15" id="KW-1185">Reference proteome</keyword>
<comment type="similarity">
    <text evidence="10">Belongs to the shikimate dehydrogenase family.</text>
</comment>
<sequence>MIEITGTTQLICLLGSPVAHSVSPAMHNMAFSLLGLDYAYLAFEAGETQLAEAVKGLKLLKARGWNLTMPNKTKMCELVDELSPASQLMEAVNTVVNDEGVLKGYTTDGSGYMRMLREYDVDVIHKKMVLAGAGGAARAIAIQAALDGVAEIVIFNRSLDKAVKIADDINSHTDCSASAYSIADTAQLSRALEDAALFTNATQIGMEPNPGQSVIEDKGLLRPGLVVSDIVYNPRKTKLLKMAEEQGCKTVGGLGMLLWQGADAFKLWTGHEMPVYDVQNKYFK</sequence>
<evidence type="ECO:0000259" key="11">
    <source>
        <dbReference type="Pfam" id="PF01488"/>
    </source>
</evidence>
<dbReference type="CDD" id="cd01065">
    <property type="entry name" value="NAD_bind_Shikimate_DH"/>
    <property type="match status" value="1"/>
</dbReference>
<comment type="function">
    <text evidence="10">Involved in the biosynthesis of the chorismate, which leads to the biosynthesis of aromatic amino acids. Catalyzes the reversible NADPH linked reduction of 3-dehydroshikimate (DHSA) to yield shikimate (SA).</text>
</comment>
<dbReference type="InterPro" id="IPR036291">
    <property type="entry name" value="NAD(P)-bd_dom_sf"/>
</dbReference>
<accession>A0A4P9CDP5</accession>
<dbReference type="SUPFAM" id="SSF51735">
    <property type="entry name" value="NAD(P)-binding Rossmann-fold domains"/>
    <property type="match status" value="1"/>
</dbReference>
<comment type="catalytic activity">
    <reaction evidence="6 10">
        <text>shikimate + NADP(+) = 3-dehydroshikimate + NADPH + H(+)</text>
        <dbReference type="Rhea" id="RHEA:17737"/>
        <dbReference type="ChEBI" id="CHEBI:15378"/>
        <dbReference type="ChEBI" id="CHEBI:16630"/>
        <dbReference type="ChEBI" id="CHEBI:36208"/>
        <dbReference type="ChEBI" id="CHEBI:57783"/>
        <dbReference type="ChEBI" id="CHEBI:58349"/>
        <dbReference type="EC" id="1.1.1.25"/>
    </reaction>
</comment>
<dbReference type="RefSeq" id="WP_096920047.1">
    <property type="nucleotide sequence ID" value="NZ_CP029487.1"/>
</dbReference>
<dbReference type="InterPro" id="IPR022893">
    <property type="entry name" value="Shikimate_DH_fam"/>
</dbReference>
<feature type="active site" description="Proton acceptor" evidence="10">
    <location>
        <position position="72"/>
    </location>
</feature>
<evidence type="ECO:0000256" key="10">
    <source>
        <dbReference type="HAMAP-Rule" id="MF_00222"/>
    </source>
</evidence>
<feature type="binding site" evidence="10">
    <location>
        <position position="108"/>
    </location>
    <ligand>
        <name>shikimate</name>
        <dbReference type="ChEBI" id="CHEBI:36208"/>
    </ligand>
</feature>
<comment type="pathway">
    <text evidence="1 10">Metabolic intermediate biosynthesis; chorismate biosynthesis; chorismate from D-erythrose 4-phosphate and phosphoenolpyruvate: step 4/7.</text>
</comment>
<dbReference type="UniPathway" id="UPA00053">
    <property type="reaction ID" value="UER00087"/>
</dbReference>
<dbReference type="GO" id="GO:0008652">
    <property type="term" value="P:amino acid biosynthetic process"/>
    <property type="evidence" value="ECO:0007669"/>
    <property type="project" value="UniProtKB-KW"/>
</dbReference>
<comment type="catalytic activity">
    <reaction evidence="7">
        <text>L-quinate + NAD(+) = 3-dehydroquinate + NADH + H(+)</text>
        <dbReference type="Rhea" id="RHEA:22364"/>
        <dbReference type="ChEBI" id="CHEBI:15378"/>
        <dbReference type="ChEBI" id="CHEBI:29751"/>
        <dbReference type="ChEBI" id="CHEBI:32364"/>
        <dbReference type="ChEBI" id="CHEBI:57540"/>
        <dbReference type="ChEBI" id="CHEBI:57945"/>
        <dbReference type="EC" id="1.1.1.24"/>
    </reaction>
</comment>
<keyword evidence="3 10" id="KW-0521">NADP</keyword>
<evidence type="ECO:0000259" key="12">
    <source>
        <dbReference type="Pfam" id="PF08501"/>
    </source>
</evidence>
<dbReference type="InterPro" id="IPR011342">
    <property type="entry name" value="Shikimate_DH"/>
</dbReference>
<evidence type="ECO:0000256" key="4">
    <source>
        <dbReference type="ARBA" id="ARBA00023002"/>
    </source>
</evidence>
<dbReference type="Gene3D" id="3.40.50.10860">
    <property type="entry name" value="Leucine Dehydrogenase, chain A, domain 1"/>
    <property type="match status" value="1"/>
</dbReference>
<comment type="caution">
    <text evidence="10">Lacks conserved residue(s) required for the propagation of feature annotation.</text>
</comment>
<gene>
    <name evidence="10" type="primary">aroE</name>
    <name evidence="14" type="ORF">CPZ25_017670</name>
</gene>